<keyword evidence="1" id="KW-0472">Membrane</keyword>
<proteinExistence type="predicted"/>
<dbReference type="GO" id="GO:0032473">
    <property type="term" value="C:cytoplasmic side of mitochondrial outer membrane"/>
    <property type="evidence" value="ECO:0007669"/>
    <property type="project" value="EnsemblMetazoa"/>
</dbReference>
<dbReference type="SMR" id="B4JAP9"/>
<keyword evidence="1" id="KW-1133">Transmembrane helix</keyword>
<name>B4JAP9_DROGR</name>
<dbReference type="Proteomes" id="UP000001070">
    <property type="component" value="Unassembled WGS sequence"/>
</dbReference>
<evidence type="ECO:0000313" key="3">
    <source>
        <dbReference type="Proteomes" id="UP000001070"/>
    </source>
</evidence>
<dbReference type="eggNOG" id="ENOG502T9I8">
    <property type="taxonomic scope" value="Eukaryota"/>
</dbReference>
<keyword evidence="3" id="KW-1185">Reference proteome</keyword>
<feature type="transmembrane region" description="Helical" evidence="1">
    <location>
        <begin position="230"/>
        <end position="248"/>
    </location>
</feature>
<dbReference type="EMBL" id="CH916368">
    <property type="protein sequence ID" value="EDW03857.1"/>
    <property type="molecule type" value="Genomic_DNA"/>
</dbReference>
<dbReference type="KEGG" id="dgr:6562420"/>
<accession>B4JAP9</accession>
<dbReference type="InParanoid" id="B4JAP9"/>
<organism evidence="3">
    <name type="scientific">Drosophila grimshawi</name>
    <name type="common">Hawaiian fruit fly</name>
    <name type="synonym">Idiomyia grimshawi</name>
    <dbReference type="NCBI Taxonomy" id="7222"/>
    <lineage>
        <taxon>Eukaryota</taxon>
        <taxon>Metazoa</taxon>
        <taxon>Ecdysozoa</taxon>
        <taxon>Arthropoda</taxon>
        <taxon>Hexapoda</taxon>
        <taxon>Insecta</taxon>
        <taxon>Pterygota</taxon>
        <taxon>Neoptera</taxon>
        <taxon>Endopterygota</taxon>
        <taxon>Diptera</taxon>
        <taxon>Brachycera</taxon>
        <taxon>Muscomorpha</taxon>
        <taxon>Ephydroidea</taxon>
        <taxon>Drosophilidae</taxon>
        <taxon>Drosophila</taxon>
        <taxon>Hawaiian Drosophila</taxon>
    </lineage>
</organism>
<dbReference type="FunCoup" id="B4JAP9">
    <property type="interactions" value="6"/>
</dbReference>
<protein>
    <submittedName>
        <fullName evidence="2">GH11469</fullName>
    </submittedName>
</protein>
<dbReference type="GO" id="GO:0140990">
    <property type="term" value="P:primary piRNA processing"/>
    <property type="evidence" value="ECO:0007669"/>
    <property type="project" value="EnsemblMetazoa"/>
</dbReference>
<evidence type="ECO:0000256" key="1">
    <source>
        <dbReference type="SAM" id="Phobius"/>
    </source>
</evidence>
<gene>
    <name evidence="2" type="primary">Dgri\GH11469</name>
    <name evidence="2" type="ORF">Dgri_GH11469</name>
</gene>
<dbReference type="OrthoDB" id="7732618at2759"/>
<dbReference type="AlphaFoldDB" id="B4JAP9"/>
<dbReference type="OMA" id="KMPNQDP"/>
<evidence type="ECO:0000313" key="2">
    <source>
        <dbReference type="EMBL" id="EDW03857.1"/>
    </source>
</evidence>
<sequence length="264" mass="29703">MSIDNVPLLRGGMHRPSTVQFGANTRSQQQELERSAFLGTERRPWMQAKPRPKTHKEREAIMALLATSSVSRDNKAKLSIEENISFGDLASLTAEDLELFGFTARSERTDLIKLFAQMCNQDPSYDDICNTNAAACYNNQIVGNAANHIQYLRSSLAATNYKLKVMPPEDVIVGDKRYASRFALEALSSVQSISDELIKDLRKLEQLASKRSDDQPPGNAKAAKKRNLKIIYYTALALGSACAWWWWWSKRNYSPSLQNVALKI</sequence>
<keyword evidence="1" id="KW-0812">Transmembrane</keyword>
<dbReference type="PhylomeDB" id="B4JAP9"/>
<reference evidence="2 3" key="1">
    <citation type="journal article" date="2007" name="Nature">
        <title>Evolution of genes and genomes on the Drosophila phylogeny.</title>
        <authorList>
            <consortium name="Drosophila 12 Genomes Consortium"/>
            <person name="Clark A.G."/>
            <person name="Eisen M.B."/>
            <person name="Smith D.R."/>
            <person name="Bergman C.M."/>
            <person name="Oliver B."/>
            <person name="Markow T.A."/>
            <person name="Kaufman T.C."/>
            <person name="Kellis M."/>
            <person name="Gelbart W."/>
            <person name="Iyer V.N."/>
            <person name="Pollard D.A."/>
            <person name="Sackton T.B."/>
            <person name="Larracuente A.M."/>
            <person name="Singh N.D."/>
            <person name="Abad J.P."/>
            <person name="Abt D.N."/>
            <person name="Adryan B."/>
            <person name="Aguade M."/>
            <person name="Akashi H."/>
            <person name="Anderson W.W."/>
            <person name="Aquadro C.F."/>
            <person name="Ardell D.H."/>
            <person name="Arguello R."/>
            <person name="Artieri C.G."/>
            <person name="Barbash D.A."/>
            <person name="Barker D."/>
            <person name="Barsanti P."/>
            <person name="Batterham P."/>
            <person name="Batzoglou S."/>
            <person name="Begun D."/>
            <person name="Bhutkar A."/>
            <person name="Blanco E."/>
            <person name="Bosak S.A."/>
            <person name="Bradley R.K."/>
            <person name="Brand A.D."/>
            <person name="Brent M.R."/>
            <person name="Brooks A.N."/>
            <person name="Brown R.H."/>
            <person name="Butlin R.K."/>
            <person name="Caggese C."/>
            <person name="Calvi B.R."/>
            <person name="Bernardo de Carvalho A."/>
            <person name="Caspi A."/>
            <person name="Castrezana S."/>
            <person name="Celniker S.E."/>
            <person name="Chang J.L."/>
            <person name="Chapple C."/>
            <person name="Chatterji S."/>
            <person name="Chinwalla A."/>
            <person name="Civetta A."/>
            <person name="Clifton S.W."/>
            <person name="Comeron J.M."/>
            <person name="Costello J.C."/>
            <person name="Coyne J.A."/>
            <person name="Daub J."/>
            <person name="David R.G."/>
            <person name="Delcher A.L."/>
            <person name="Delehaunty K."/>
            <person name="Do C.B."/>
            <person name="Ebling H."/>
            <person name="Edwards K."/>
            <person name="Eickbush T."/>
            <person name="Evans J.D."/>
            <person name="Filipski A."/>
            <person name="Findeiss S."/>
            <person name="Freyhult E."/>
            <person name="Fulton L."/>
            <person name="Fulton R."/>
            <person name="Garcia A.C."/>
            <person name="Gardiner A."/>
            <person name="Garfield D.A."/>
            <person name="Garvin B.E."/>
            <person name="Gibson G."/>
            <person name="Gilbert D."/>
            <person name="Gnerre S."/>
            <person name="Godfrey J."/>
            <person name="Good R."/>
            <person name="Gotea V."/>
            <person name="Gravely B."/>
            <person name="Greenberg A.J."/>
            <person name="Griffiths-Jones S."/>
            <person name="Gross S."/>
            <person name="Guigo R."/>
            <person name="Gustafson E.A."/>
            <person name="Haerty W."/>
            <person name="Hahn M.W."/>
            <person name="Halligan D.L."/>
            <person name="Halpern A.L."/>
            <person name="Halter G.M."/>
            <person name="Han M.V."/>
            <person name="Heger A."/>
            <person name="Hillier L."/>
            <person name="Hinrichs A.S."/>
            <person name="Holmes I."/>
            <person name="Hoskins R.A."/>
            <person name="Hubisz M.J."/>
            <person name="Hultmark D."/>
            <person name="Huntley M.A."/>
            <person name="Jaffe D.B."/>
            <person name="Jagadeeshan S."/>
            <person name="Jeck W.R."/>
            <person name="Johnson J."/>
            <person name="Jones C.D."/>
            <person name="Jordan W.C."/>
            <person name="Karpen G.H."/>
            <person name="Kataoka E."/>
            <person name="Keightley P.D."/>
            <person name="Kheradpour P."/>
            <person name="Kirkness E.F."/>
            <person name="Koerich L.B."/>
            <person name="Kristiansen K."/>
            <person name="Kudrna D."/>
            <person name="Kulathinal R.J."/>
            <person name="Kumar S."/>
            <person name="Kwok R."/>
            <person name="Lander E."/>
            <person name="Langley C.H."/>
            <person name="Lapoint R."/>
            <person name="Lazzaro B.P."/>
            <person name="Lee S.J."/>
            <person name="Levesque L."/>
            <person name="Li R."/>
            <person name="Lin C.F."/>
            <person name="Lin M.F."/>
            <person name="Lindblad-Toh K."/>
            <person name="Llopart A."/>
            <person name="Long M."/>
            <person name="Low L."/>
            <person name="Lozovsky E."/>
            <person name="Lu J."/>
            <person name="Luo M."/>
            <person name="Machado C.A."/>
            <person name="Makalowski W."/>
            <person name="Marzo M."/>
            <person name="Matsuda M."/>
            <person name="Matzkin L."/>
            <person name="McAllister B."/>
            <person name="McBride C.S."/>
            <person name="McKernan B."/>
            <person name="McKernan K."/>
            <person name="Mendez-Lago M."/>
            <person name="Minx P."/>
            <person name="Mollenhauer M.U."/>
            <person name="Montooth K."/>
            <person name="Mount S.M."/>
            <person name="Mu X."/>
            <person name="Myers E."/>
            <person name="Negre B."/>
            <person name="Newfeld S."/>
            <person name="Nielsen R."/>
            <person name="Noor M.A."/>
            <person name="O'Grady P."/>
            <person name="Pachter L."/>
            <person name="Papaceit M."/>
            <person name="Parisi M.J."/>
            <person name="Parisi M."/>
            <person name="Parts L."/>
            <person name="Pedersen J.S."/>
            <person name="Pesole G."/>
            <person name="Phillippy A.M."/>
            <person name="Ponting C.P."/>
            <person name="Pop M."/>
            <person name="Porcelli D."/>
            <person name="Powell J.R."/>
            <person name="Prohaska S."/>
            <person name="Pruitt K."/>
            <person name="Puig M."/>
            <person name="Quesneville H."/>
            <person name="Ram K.R."/>
            <person name="Rand D."/>
            <person name="Rasmussen M.D."/>
            <person name="Reed L.K."/>
            <person name="Reenan R."/>
            <person name="Reily A."/>
            <person name="Remington K.A."/>
            <person name="Rieger T.T."/>
            <person name="Ritchie M.G."/>
            <person name="Robin C."/>
            <person name="Rogers Y.H."/>
            <person name="Rohde C."/>
            <person name="Rozas J."/>
            <person name="Rubenfield M.J."/>
            <person name="Ruiz A."/>
            <person name="Russo S."/>
            <person name="Salzberg S.L."/>
            <person name="Sanchez-Gracia A."/>
            <person name="Saranga D.J."/>
            <person name="Sato H."/>
            <person name="Schaeffer S.W."/>
            <person name="Schatz M.C."/>
            <person name="Schlenke T."/>
            <person name="Schwartz R."/>
            <person name="Segarra C."/>
            <person name="Singh R.S."/>
            <person name="Sirot L."/>
            <person name="Sirota M."/>
            <person name="Sisneros N.B."/>
            <person name="Smith C.D."/>
            <person name="Smith T.F."/>
            <person name="Spieth J."/>
            <person name="Stage D.E."/>
            <person name="Stark A."/>
            <person name="Stephan W."/>
            <person name="Strausberg R.L."/>
            <person name="Strempel S."/>
            <person name="Sturgill D."/>
            <person name="Sutton G."/>
            <person name="Sutton G.G."/>
            <person name="Tao W."/>
            <person name="Teichmann S."/>
            <person name="Tobari Y.N."/>
            <person name="Tomimura Y."/>
            <person name="Tsolas J.M."/>
            <person name="Valente V.L."/>
            <person name="Venter E."/>
            <person name="Venter J.C."/>
            <person name="Vicario S."/>
            <person name="Vieira F.G."/>
            <person name="Vilella A.J."/>
            <person name="Villasante A."/>
            <person name="Walenz B."/>
            <person name="Wang J."/>
            <person name="Wasserman M."/>
            <person name="Watts T."/>
            <person name="Wilson D."/>
            <person name="Wilson R.K."/>
            <person name="Wing R.A."/>
            <person name="Wolfner M.F."/>
            <person name="Wong A."/>
            <person name="Wong G.K."/>
            <person name="Wu C.I."/>
            <person name="Wu G."/>
            <person name="Yamamoto D."/>
            <person name="Yang H.P."/>
            <person name="Yang S.P."/>
            <person name="Yorke J.A."/>
            <person name="Yoshida K."/>
            <person name="Zdobnov E."/>
            <person name="Zhang P."/>
            <person name="Zhang Y."/>
            <person name="Zimin A.V."/>
            <person name="Baldwin J."/>
            <person name="Abdouelleil A."/>
            <person name="Abdulkadir J."/>
            <person name="Abebe A."/>
            <person name="Abera B."/>
            <person name="Abreu J."/>
            <person name="Acer S.C."/>
            <person name="Aftuck L."/>
            <person name="Alexander A."/>
            <person name="An P."/>
            <person name="Anderson E."/>
            <person name="Anderson S."/>
            <person name="Arachi H."/>
            <person name="Azer M."/>
            <person name="Bachantsang P."/>
            <person name="Barry A."/>
            <person name="Bayul T."/>
            <person name="Berlin A."/>
            <person name="Bessette D."/>
            <person name="Bloom T."/>
            <person name="Blye J."/>
            <person name="Boguslavskiy L."/>
            <person name="Bonnet C."/>
            <person name="Boukhgalter B."/>
            <person name="Bourzgui I."/>
            <person name="Brown A."/>
            <person name="Cahill P."/>
            <person name="Channer S."/>
            <person name="Cheshatsang Y."/>
            <person name="Chuda L."/>
            <person name="Citroen M."/>
            <person name="Collymore A."/>
            <person name="Cooke P."/>
            <person name="Costello M."/>
            <person name="D'Aco K."/>
            <person name="Daza R."/>
            <person name="De Haan G."/>
            <person name="DeGray S."/>
            <person name="DeMaso C."/>
            <person name="Dhargay N."/>
            <person name="Dooley K."/>
            <person name="Dooley E."/>
            <person name="Doricent M."/>
            <person name="Dorje P."/>
            <person name="Dorjee K."/>
            <person name="Dupes A."/>
            <person name="Elong R."/>
            <person name="Falk J."/>
            <person name="Farina A."/>
            <person name="Faro S."/>
            <person name="Ferguson D."/>
            <person name="Fisher S."/>
            <person name="Foley C.D."/>
            <person name="Franke A."/>
            <person name="Friedrich D."/>
            <person name="Gadbois L."/>
            <person name="Gearin G."/>
            <person name="Gearin C.R."/>
            <person name="Giannoukos G."/>
            <person name="Goode T."/>
            <person name="Graham J."/>
            <person name="Grandbois E."/>
            <person name="Grewal S."/>
            <person name="Gyaltsen K."/>
            <person name="Hafez N."/>
            <person name="Hagos B."/>
            <person name="Hall J."/>
            <person name="Henson C."/>
            <person name="Hollinger A."/>
            <person name="Honan T."/>
            <person name="Huard M.D."/>
            <person name="Hughes L."/>
            <person name="Hurhula B."/>
            <person name="Husby M.E."/>
            <person name="Kamat A."/>
            <person name="Kanga B."/>
            <person name="Kashin S."/>
            <person name="Khazanovich D."/>
            <person name="Kisner P."/>
            <person name="Lance K."/>
            <person name="Lara M."/>
            <person name="Lee W."/>
            <person name="Lennon N."/>
            <person name="Letendre F."/>
            <person name="LeVine R."/>
            <person name="Lipovsky A."/>
            <person name="Liu X."/>
            <person name="Liu J."/>
            <person name="Liu S."/>
            <person name="Lokyitsang T."/>
            <person name="Lokyitsang Y."/>
            <person name="Lubonja R."/>
            <person name="Lui A."/>
            <person name="MacDonald P."/>
            <person name="Magnisalis V."/>
            <person name="Maru K."/>
            <person name="Matthews C."/>
            <person name="McCusker W."/>
            <person name="McDonough S."/>
            <person name="Mehta T."/>
            <person name="Meldrim J."/>
            <person name="Meneus L."/>
            <person name="Mihai O."/>
            <person name="Mihalev A."/>
            <person name="Mihova T."/>
            <person name="Mittelman R."/>
            <person name="Mlenga V."/>
            <person name="Montmayeur A."/>
            <person name="Mulrain L."/>
            <person name="Navidi A."/>
            <person name="Naylor J."/>
            <person name="Negash T."/>
            <person name="Nguyen T."/>
            <person name="Nguyen N."/>
            <person name="Nicol R."/>
            <person name="Norbu C."/>
            <person name="Norbu N."/>
            <person name="Novod N."/>
            <person name="O'Neill B."/>
            <person name="Osman S."/>
            <person name="Markiewicz E."/>
            <person name="Oyono O.L."/>
            <person name="Patti C."/>
            <person name="Phunkhang P."/>
            <person name="Pierre F."/>
            <person name="Priest M."/>
            <person name="Raghuraman S."/>
            <person name="Rege F."/>
            <person name="Reyes R."/>
            <person name="Rise C."/>
            <person name="Rogov P."/>
            <person name="Ross K."/>
            <person name="Ryan E."/>
            <person name="Settipalli S."/>
            <person name="Shea T."/>
            <person name="Sherpa N."/>
            <person name="Shi L."/>
            <person name="Shih D."/>
            <person name="Sparrow T."/>
            <person name="Spaulding J."/>
            <person name="Stalker J."/>
            <person name="Stange-Thomann N."/>
            <person name="Stavropoulos S."/>
            <person name="Stone C."/>
            <person name="Strader C."/>
            <person name="Tesfaye S."/>
            <person name="Thomson T."/>
            <person name="Thoulutsang Y."/>
            <person name="Thoulutsang D."/>
            <person name="Topham K."/>
            <person name="Topping I."/>
            <person name="Tsamla T."/>
            <person name="Vassiliev H."/>
            <person name="Vo A."/>
            <person name="Wangchuk T."/>
            <person name="Wangdi T."/>
            <person name="Weiand M."/>
            <person name="Wilkinson J."/>
            <person name="Wilson A."/>
            <person name="Yadav S."/>
            <person name="Young G."/>
            <person name="Yu Q."/>
            <person name="Zembek L."/>
            <person name="Zhong D."/>
            <person name="Zimmer A."/>
            <person name="Zwirko Z."/>
            <person name="Jaffe D.B."/>
            <person name="Alvarez P."/>
            <person name="Brockman W."/>
            <person name="Butler J."/>
            <person name="Chin C."/>
            <person name="Gnerre S."/>
            <person name="Grabherr M."/>
            <person name="Kleber M."/>
            <person name="Mauceli E."/>
            <person name="MacCallum I."/>
        </authorList>
    </citation>
    <scope>NUCLEOTIDE SEQUENCE [LARGE SCALE GENOMIC DNA]</scope>
    <source>
        <strain evidence="3">Tucson 15287-2541.00</strain>
    </source>
</reference>
<dbReference type="HOGENOM" id="CLU_1024056_0_0_1"/>